<evidence type="ECO:0000313" key="3">
    <source>
        <dbReference type="Proteomes" id="UP001172457"/>
    </source>
</evidence>
<dbReference type="AlphaFoldDB" id="A0AA38W6U3"/>
<comment type="caution">
    <text evidence="2">The sequence shown here is derived from an EMBL/GenBank/DDBJ whole genome shotgun (WGS) entry which is preliminary data.</text>
</comment>
<gene>
    <name evidence="2" type="ORF">OSB04_021530</name>
</gene>
<dbReference type="PANTHER" id="PTHR43317:SF1">
    <property type="entry name" value="THERMOSPERMINE SYNTHASE ACAULIS5"/>
    <property type="match status" value="1"/>
</dbReference>
<dbReference type="InterPro" id="IPR029063">
    <property type="entry name" value="SAM-dependent_MTases_sf"/>
</dbReference>
<dbReference type="Gene3D" id="3.40.50.150">
    <property type="entry name" value="Vaccinia Virus protein VP39"/>
    <property type="match status" value="1"/>
</dbReference>
<dbReference type="Proteomes" id="UP001172457">
    <property type="component" value="Chromosome 5"/>
</dbReference>
<dbReference type="CDD" id="cd02440">
    <property type="entry name" value="AdoMet_MTases"/>
    <property type="match status" value="1"/>
</dbReference>
<reference evidence="2" key="1">
    <citation type="submission" date="2023-03" db="EMBL/GenBank/DDBJ databases">
        <title>Chromosome-scale reference genome and RAD-based genetic map of yellow starthistle (Centaurea solstitialis) reveal putative structural variation and QTLs associated with invader traits.</title>
        <authorList>
            <person name="Reatini B."/>
            <person name="Cang F.A."/>
            <person name="Jiang Q."/>
            <person name="Mckibben M.T.W."/>
            <person name="Barker M.S."/>
            <person name="Rieseberg L.H."/>
            <person name="Dlugosch K.M."/>
        </authorList>
    </citation>
    <scope>NUCLEOTIDE SEQUENCE</scope>
    <source>
        <strain evidence="2">CAN-66</strain>
        <tissue evidence="2">Leaf</tissue>
    </source>
</reference>
<keyword evidence="3" id="KW-1185">Reference proteome</keyword>
<accession>A0AA38W6U3</accession>
<protein>
    <recommendedName>
        <fullName evidence="4">Methyltransferase-like protein 13</fullName>
    </recommendedName>
</protein>
<evidence type="ECO:0008006" key="4">
    <source>
        <dbReference type="Google" id="ProtNLM"/>
    </source>
</evidence>
<sequence length="477" mass="53340">MALLDTSRLETLTPSQFFTFTLPNPLHHDCYLRGPFLRFAVLDSPNPTTHPIVAAMIVPAHRESDWIFSTESGHRHLLFSTCSNHISRFVLIGNLLQPNSPTNIYVRPPANPSADEEEEKRKLEMELNSLVIALHPKVCFQKGLPVPQFLTYEDNTVFRTTINTYPGTIVGEFLVEDVEVETKPGSKKDFRRRLRFKRNPNLIQTEVRITPTITTDGGGVRSLNLDLPSLKKMNQVVFKVDTSVLIPSYLNAMVSAIFLNALHLDSRIQSGAAPRVLCLGVGGGALLSFLNTRLGFQVVGVDCDRIVVAVAMQFFGLKNVGDSINIIDGDAVKLIEMVAYRLRQQNTLDLQVHVGWLDSKFDVLMVDLDASDPRYGICAPPPNFVTEPVFQTARSILTDHGIFVMNVVPLNQGFYSTLLQQLKSVFHKVYEMDVENEDNKVLVATLSPLPSHDHYNALSNKLKQVISEAYIDSIKEV</sequence>
<evidence type="ECO:0000313" key="2">
    <source>
        <dbReference type="EMBL" id="KAJ9548987.1"/>
    </source>
</evidence>
<dbReference type="GO" id="GO:0006596">
    <property type="term" value="P:polyamine biosynthetic process"/>
    <property type="evidence" value="ECO:0007669"/>
    <property type="project" value="UniProtKB-KW"/>
</dbReference>
<dbReference type="PANTHER" id="PTHR43317">
    <property type="entry name" value="THERMOSPERMINE SYNTHASE ACAULIS5"/>
    <property type="match status" value="1"/>
</dbReference>
<dbReference type="EMBL" id="JARYMX010000005">
    <property type="protein sequence ID" value="KAJ9548987.1"/>
    <property type="molecule type" value="Genomic_DNA"/>
</dbReference>
<keyword evidence="1" id="KW-0620">Polyamine biosynthesis</keyword>
<proteinExistence type="predicted"/>
<dbReference type="SUPFAM" id="SSF53335">
    <property type="entry name" value="S-adenosyl-L-methionine-dependent methyltransferases"/>
    <property type="match status" value="1"/>
</dbReference>
<organism evidence="2 3">
    <name type="scientific">Centaurea solstitialis</name>
    <name type="common">yellow star-thistle</name>
    <dbReference type="NCBI Taxonomy" id="347529"/>
    <lineage>
        <taxon>Eukaryota</taxon>
        <taxon>Viridiplantae</taxon>
        <taxon>Streptophyta</taxon>
        <taxon>Embryophyta</taxon>
        <taxon>Tracheophyta</taxon>
        <taxon>Spermatophyta</taxon>
        <taxon>Magnoliopsida</taxon>
        <taxon>eudicotyledons</taxon>
        <taxon>Gunneridae</taxon>
        <taxon>Pentapetalae</taxon>
        <taxon>asterids</taxon>
        <taxon>campanulids</taxon>
        <taxon>Asterales</taxon>
        <taxon>Asteraceae</taxon>
        <taxon>Carduoideae</taxon>
        <taxon>Cardueae</taxon>
        <taxon>Centaureinae</taxon>
        <taxon>Centaurea</taxon>
    </lineage>
</organism>
<evidence type="ECO:0000256" key="1">
    <source>
        <dbReference type="ARBA" id="ARBA00023115"/>
    </source>
</evidence>
<name>A0AA38W6U3_9ASTR</name>